<evidence type="ECO:0000256" key="9">
    <source>
        <dbReference type="ARBA" id="ARBA00023125"/>
    </source>
</evidence>
<evidence type="ECO:0000256" key="5">
    <source>
        <dbReference type="ARBA" id="ARBA00022679"/>
    </source>
</evidence>
<organism evidence="13 14">
    <name type="scientific">Hydrogenophaga bisanensis</name>
    <dbReference type="NCBI Taxonomy" id="439611"/>
    <lineage>
        <taxon>Bacteria</taxon>
        <taxon>Pseudomonadati</taxon>
        <taxon>Pseudomonadota</taxon>
        <taxon>Betaproteobacteria</taxon>
        <taxon>Burkholderiales</taxon>
        <taxon>Comamonadaceae</taxon>
        <taxon>Hydrogenophaga</taxon>
    </lineage>
</organism>
<dbReference type="Gene3D" id="3.70.10.10">
    <property type="match status" value="1"/>
</dbReference>
<evidence type="ECO:0000256" key="2">
    <source>
        <dbReference type="ARBA" id="ARBA00010752"/>
    </source>
</evidence>
<dbReference type="PANTHER" id="PTHR30478:SF0">
    <property type="entry name" value="BETA SLIDING CLAMP"/>
    <property type="match status" value="1"/>
</dbReference>
<keyword evidence="5" id="KW-0808">Transferase</keyword>
<comment type="caution">
    <text evidence="13">The sequence shown here is derived from an EMBL/GenBank/DDBJ whole genome shotgun (WGS) entry which is preliminary data.</text>
</comment>
<evidence type="ECO:0000256" key="7">
    <source>
        <dbReference type="ARBA" id="ARBA00022705"/>
    </source>
</evidence>
<dbReference type="Proteomes" id="UP001596495">
    <property type="component" value="Unassembled WGS sequence"/>
</dbReference>
<keyword evidence="14" id="KW-1185">Reference proteome</keyword>
<dbReference type="SUPFAM" id="SSF55979">
    <property type="entry name" value="DNA clamp"/>
    <property type="match status" value="1"/>
</dbReference>
<proteinExistence type="inferred from homology"/>
<keyword evidence="4" id="KW-0963">Cytoplasm</keyword>
<feature type="domain" description="DNA polymerase III beta sliding clamp central" evidence="12">
    <location>
        <begin position="135"/>
        <end position="246"/>
    </location>
</feature>
<dbReference type="RefSeq" id="WP_382259730.1">
    <property type="nucleotide sequence ID" value="NZ_JBHTBX010000015.1"/>
</dbReference>
<evidence type="ECO:0000256" key="8">
    <source>
        <dbReference type="ARBA" id="ARBA00022932"/>
    </source>
</evidence>
<evidence type="ECO:0000256" key="4">
    <source>
        <dbReference type="ARBA" id="ARBA00022490"/>
    </source>
</evidence>
<evidence type="ECO:0000313" key="14">
    <source>
        <dbReference type="Proteomes" id="UP001596495"/>
    </source>
</evidence>
<evidence type="ECO:0000259" key="12">
    <source>
        <dbReference type="Pfam" id="PF02767"/>
    </source>
</evidence>
<dbReference type="PANTHER" id="PTHR30478">
    <property type="entry name" value="DNA POLYMERASE III SUBUNIT BETA"/>
    <property type="match status" value="1"/>
</dbReference>
<sequence>MTIKTTVGQLKQAIKAALSAVSAKTCDLHVSGDQLHIKAESFMGCVRLKVDAEGFIDKEATGTLNGAVTNALFGALASDAQVAISRVEGGLRLKFGGATIKLKFQEAANSSDDLFAAASTCKGHELVAKATGSDLIKAFASPQFYAAHNDVRQYLCGVYIENRNGSLSMTGTNGFMLNRVDTSIACELADFGAILPTAAAQAVDMVLQPGDAVDIYRIGSGASLKLVWKTDKLCWVTCLVLGQYPDCAAFYKGETASKTADWPVSAKELALAVQRILAISEQRYLRMRVADEMLTLLSEDCEHKVEIPLSDELKALKLPCERRAWEASFSGAFIEEVARSVPTEQMVLRKGPSESSLLYARCLSAEGVVDSSWLALVQPARI</sequence>
<reference evidence="14" key="1">
    <citation type="journal article" date="2019" name="Int. J. Syst. Evol. Microbiol.">
        <title>The Global Catalogue of Microorganisms (GCM) 10K type strain sequencing project: providing services to taxonomists for standard genome sequencing and annotation.</title>
        <authorList>
            <consortium name="The Broad Institute Genomics Platform"/>
            <consortium name="The Broad Institute Genome Sequencing Center for Infectious Disease"/>
            <person name="Wu L."/>
            <person name="Ma J."/>
        </authorList>
    </citation>
    <scope>NUCLEOTIDE SEQUENCE [LARGE SCALE GENOMIC DNA]</scope>
    <source>
        <strain evidence="14">CCUG 54518</strain>
    </source>
</reference>
<dbReference type="InterPro" id="IPR046938">
    <property type="entry name" value="DNA_clamp_sf"/>
</dbReference>
<gene>
    <name evidence="13" type="ORF">ACFQNJ_17120</name>
</gene>
<comment type="subcellular location">
    <subcellularLocation>
        <location evidence="1">Cytoplasm</location>
    </subcellularLocation>
</comment>
<dbReference type="SMART" id="SM00480">
    <property type="entry name" value="POL3Bc"/>
    <property type="match status" value="1"/>
</dbReference>
<name>A0ABW2RDV8_9BURK</name>
<dbReference type="InterPro" id="IPR022637">
    <property type="entry name" value="DNA_polIII_beta_cen"/>
</dbReference>
<dbReference type="InterPro" id="IPR001001">
    <property type="entry name" value="DNA_polIII_beta"/>
</dbReference>
<keyword evidence="9" id="KW-0238">DNA-binding</keyword>
<keyword evidence="7" id="KW-0235">DNA replication</keyword>
<dbReference type="EMBL" id="JBHTBX010000015">
    <property type="protein sequence ID" value="MFC7436232.1"/>
    <property type="molecule type" value="Genomic_DNA"/>
</dbReference>
<protein>
    <recommendedName>
        <fullName evidence="3">Beta sliding clamp</fullName>
    </recommendedName>
    <alternativeName>
        <fullName evidence="11">Beta-clamp processivity factor</fullName>
    </alternativeName>
    <alternativeName>
        <fullName evidence="10">DNA polymerase III beta sliding clamp subunit</fullName>
    </alternativeName>
</protein>
<evidence type="ECO:0000256" key="1">
    <source>
        <dbReference type="ARBA" id="ARBA00004496"/>
    </source>
</evidence>
<evidence type="ECO:0000313" key="13">
    <source>
        <dbReference type="EMBL" id="MFC7436232.1"/>
    </source>
</evidence>
<evidence type="ECO:0000256" key="10">
    <source>
        <dbReference type="ARBA" id="ARBA00030988"/>
    </source>
</evidence>
<dbReference type="Pfam" id="PF02767">
    <property type="entry name" value="DNA_pol3_beta_2"/>
    <property type="match status" value="1"/>
</dbReference>
<comment type="similarity">
    <text evidence="2">Belongs to the beta sliding clamp family.</text>
</comment>
<keyword evidence="6" id="KW-0548">Nucleotidyltransferase</keyword>
<evidence type="ECO:0000256" key="3">
    <source>
        <dbReference type="ARBA" id="ARBA00021035"/>
    </source>
</evidence>
<accession>A0ABW2RDV8</accession>
<keyword evidence="8" id="KW-0239">DNA-directed DNA polymerase</keyword>
<evidence type="ECO:0000256" key="6">
    <source>
        <dbReference type="ARBA" id="ARBA00022695"/>
    </source>
</evidence>
<dbReference type="Gene3D" id="3.10.150.10">
    <property type="entry name" value="DNA Polymerase III, subunit A, domain 2"/>
    <property type="match status" value="1"/>
</dbReference>
<evidence type="ECO:0000256" key="11">
    <source>
        <dbReference type="ARBA" id="ARBA00033276"/>
    </source>
</evidence>